<name>A0A9X2KQW1_9SPHN</name>
<dbReference type="Proteomes" id="UP001139451">
    <property type="component" value="Unassembled WGS sequence"/>
</dbReference>
<gene>
    <name evidence="1" type="ORF">M9978_17445</name>
</gene>
<sequence length="129" mass="14696">MKLTTEQQRVLVSIVEGAGTTQRFGRWARTTYDALKRRGLITTTKLDAPADCYALWRVDLTPRGRTERAALIGTVEPFPFPSYPRRSAGDTCWHDPRYPVGEWRCPLKRGHADLHRYVPVGLIDLERSG</sequence>
<evidence type="ECO:0000313" key="1">
    <source>
        <dbReference type="EMBL" id="MCP3732208.1"/>
    </source>
</evidence>
<protein>
    <submittedName>
        <fullName evidence="1">Uncharacterized protein</fullName>
    </submittedName>
</protein>
<keyword evidence="2" id="KW-1185">Reference proteome</keyword>
<dbReference type="EMBL" id="JAMLDX010000016">
    <property type="protein sequence ID" value="MCP3732208.1"/>
    <property type="molecule type" value="Genomic_DNA"/>
</dbReference>
<dbReference type="RefSeq" id="WP_254295456.1">
    <property type="nucleotide sequence ID" value="NZ_JAMLDX010000016.1"/>
</dbReference>
<evidence type="ECO:0000313" key="2">
    <source>
        <dbReference type="Proteomes" id="UP001139451"/>
    </source>
</evidence>
<dbReference type="AlphaFoldDB" id="A0A9X2KQW1"/>
<reference evidence="1" key="1">
    <citation type="submission" date="2022-05" db="EMBL/GenBank/DDBJ databases">
        <title>Sphingomonas sp. strain MG17 Genome sequencing and assembly.</title>
        <authorList>
            <person name="Kim I."/>
        </authorList>
    </citation>
    <scope>NUCLEOTIDE SEQUENCE</scope>
    <source>
        <strain evidence="1">MG17</strain>
    </source>
</reference>
<organism evidence="1 2">
    <name type="scientific">Sphingomonas tagetis</name>
    <dbReference type="NCBI Taxonomy" id="2949092"/>
    <lineage>
        <taxon>Bacteria</taxon>
        <taxon>Pseudomonadati</taxon>
        <taxon>Pseudomonadota</taxon>
        <taxon>Alphaproteobacteria</taxon>
        <taxon>Sphingomonadales</taxon>
        <taxon>Sphingomonadaceae</taxon>
        <taxon>Sphingomonas</taxon>
    </lineage>
</organism>
<proteinExistence type="predicted"/>
<comment type="caution">
    <text evidence="1">The sequence shown here is derived from an EMBL/GenBank/DDBJ whole genome shotgun (WGS) entry which is preliminary data.</text>
</comment>
<accession>A0A9X2KQW1</accession>